<evidence type="ECO:0008006" key="4">
    <source>
        <dbReference type="Google" id="ProtNLM"/>
    </source>
</evidence>
<evidence type="ECO:0000313" key="3">
    <source>
        <dbReference type="Proteomes" id="UP000265801"/>
    </source>
</evidence>
<dbReference type="InterPro" id="IPR014794">
    <property type="entry name" value="DUF1779"/>
</dbReference>
<comment type="caution">
    <text evidence="2">The sequence shown here is derived from an EMBL/GenBank/DDBJ whole genome shotgun (WGS) entry which is preliminary data.</text>
</comment>
<dbReference type="OrthoDB" id="2374820at2"/>
<name>A0A3A1R738_9BACI</name>
<dbReference type="Gene3D" id="3.30.360.40">
    <property type="entry name" value="YwmB-like"/>
    <property type="match status" value="1"/>
</dbReference>
<accession>A0A3A1R738</accession>
<feature type="chain" id="PRO_5039575612" description="YwmB family TATA-box binding protein" evidence="1">
    <location>
        <begin position="22"/>
        <end position="247"/>
    </location>
</feature>
<dbReference type="EMBL" id="QXIR01000006">
    <property type="protein sequence ID" value="RIW36119.1"/>
    <property type="molecule type" value="Genomic_DNA"/>
</dbReference>
<reference evidence="2 3" key="1">
    <citation type="submission" date="2018-09" db="EMBL/GenBank/DDBJ databases">
        <title>Bacillus saliacetes sp. nov., isolated from Thai shrimp paste (Ka-pi).</title>
        <authorList>
            <person name="Daroonpunt R."/>
            <person name="Tanasupawat S."/>
            <person name="Yiamsombut S."/>
        </authorList>
    </citation>
    <scope>NUCLEOTIDE SEQUENCE [LARGE SCALE GENOMIC DNA]</scope>
    <source>
        <strain evidence="2 3">SKP7-4</strain>
    </source>
</reference>
<keyword evidence="1" id="KW-0732">Signal</keyword>
<proteinExistence type="predicted"/>
<dbReference type="RefSeq" id="WP_119546121.1">
    <property type="nucleotide sequence ID" value="NZ_QXIR01000006.1"/>
</dbReference>
<dbReference type="Proteomes" id="UP000265801">
    <property type="component" value="Unassembled WGS sequence"/>
</dbReference>
<evidence type="ECO:0000256" key="1">
    <source>
        <dbReference type="SAM" id="SignalP"/>
    </source>
</evidence>
<keyword evidence="3" id="KW-1185">Reference proteome</keyword>
<dbReference type="SUPFAM" id="SSF143842">
    <property type="entry name" value="YwmB-like"/>
    <property type="match status" value="1"/>
</dbReference>
<evidence type="ECO:0000313" key="2">
    <source>
        <dbReference type="EMBL" id="RIW36119.1"/>
    </source>
</evidence>
<gene>
    <name evidence="2" type="ORF">D3H55_06585</name>
</gene>
<dbReference type="Gene3D" id="3.30.2030.10">
    <property type="entry name" value="YwmB-like"/>
    <property type="match status" value="1"/>
</dbReference>
<dbReference type="Pfam" id="PF08680">
    <property type="entry name" value="DUF1779"/>
    <property type="match status" value="1"/>
</dbReference>
<organism evidence="2 3">
    <name type="scientific">Bacillus salacetis</name>
    <dbReference type="NCBI Taxonomy" id="2315464"/>
    <lineage>
        <taxon>Bacteria</taxon>
        <taxon>Bacillati</taxon>
        <taxon>Bacillota</taxon>
        <taxon>Bacilli</taxon>
        <taxon>Bacillales</taxon>
        <taxon>Bacillaceae</taxon>
        <taxon>Bacillus</taxon>
    </lineage>
</organism>
<sequence length="247" mass="28193">MKRYKVLLPALLLGICLMVTAYGKYTIASNQTIDIEKLAAAVEQADGQITEWSLYARENLTFSTDKGFTTFAETMQKENPSYDWVRSQKNEDQEIKGLIRRESGVEIIKMVMTQVDNHYQSYLIYEFRGNNWNHTSEQSIKDHYFPKMRNLFVGEPLLFSCIKGEFSDTLDGVLSKQADELLSILDAEELESLKENDFYSISALSNKFELKVPAKHDNMNLQLGLRNTGLGAQTTFVIGTPILTIEY</sequence>
<protein>
    <recommendedName>
        <fullName evidence="4">YwmB family TATA-box binding protein</fullName>
    </recommendedName>
</protein>
<feature type="signal peptide" evidence="1">
    <location>
        <begin position="1"/>
        <end position="21"/>
    </location>
</feature>
<dbReference type="AlphaFoldDB" id="A0A3A1R738"/>
<dbReference type="InterPro" id="IPR036209">
    <property type="entry name" value="YwmB-like_sf"/>
</dbReference>